<sequence>MLLSATLAVTALPAGTAAAAGTAGAGTVRAAAPPRVPAGTTAGYMVVDRVTGRTALAHNARGRFRSASLVKILIALDYLESRTPGKAVPAADGESLKRMLRSSDDAAASAFWRRGGQRAIIDRMVRRVGLRDTDPPPPSRPGFWGYTALSAADMVRTYRYLLDRADPKIRDLILGHLRRSTRCASDDFDQSFGIPSAVPKPWAVKQGWSGYGTVPAVPCSGGRSAGSAAAQAATPSPATAPQVTAPAHAPVQGATPAQAAATQAAAPGQANAGPATGPVSTRPPVNLARPVLHTTGLVGKGDRLIVVVLTLQPAGASYAASAARLTALTKQVYRAGLARTHSS</sequence>
<evidence type="ECO:0000313" key="4">
    <source>
        <dbReference type="Proteomes" id="UP000645217"/>
    </source>
</evidence>
<name>A0A917R602_9ACTN</name>
<keyword evidence="2" id="KW-0732">Signal</keyword>
<feature type="chain" id="PRO_5036928260" evidence="2">
    <location>
        <begin position="20"/>
        <end position="343"/>
    </location>
</feature>
<proteinExistence type="predicted"/>
<evidence type="ECO:0000256" key="2">
    <source>
        <dbReference type="SAM" id="SignalP"/>
    </source>
</evidence>
<keyword evidence="4" id="KW-1185">Reference proteome</keyword>
<dbReference type="AlphaFoldDB" id="A0A917R602"/>
<dbReference type="SUPFAM" id="SSF56601">
    <property type="entry name" value="beta-lactamase/transpeptidase-like"/>
    <property type="match status" value="1"/>
</dbReference>
<reference evidence="3" key="1">
    <citation type="journal article" date="2014" name="Int. J. Syst. Evol. Microbiol.">
        <title>Complete genome sequence of Corynebacterium casei LMG S-19264T (=DSM 44701T), isolated from a smear-ripened cheese.</title>
        <authorList>
            <consortium name="US DOE Joint Genome Institute (JGI-PGF)"/>
            <person name="Walter F."/>
            <person name="Albersmeier A."/>
            <person name="Kalinowski J."/>
            <person name="Ruckert C."/>
        </authorList>
    </citation>
    <scope>NUCLEOTIDE SEQUENCE</scope>
    <source>
        <strain evidence="3">JCM 13064</strain>
    </source>
</reference>
<evidence type="ECO:0000313" key="3">
    <source>
        <dbReference type="EMBL" id="GGK90457.1"/>
    </source>
</evidence>
<keyword evidence="3" id="KW-0449">Lipoprotein</keyword>
<evidence type="ECO:0000256" key="1">
    <source>
        <dbReference type="SAM" id="MobiDB-lite"/>
    </source>
</evidence>
<accession>A0A917R602</accession>
<dbReference type="Gene3D" id="3.40.710.10">
    <property type="entry name" value="DD-peptidase/beta-lactamase superfamily"/>
    <property type="match status" value="1"/>
</dbReference>
<feature type="region of interest" description="Disordered" evidence="1">
    <location>
        <begin position="222"/>
        <end position="286"/>
    </location>
</feature>
<feature type="signal peptide" evidence="2">
    <location>
        <begin position="1"/>
        <end position="19"/>
    </location>
</feature>
<protein>
    <submittedName>
        <fullName evidence="3">Lipoprotein</fullName>
    </submittedName>
</protein>
<dbReference type="InterPro" id="IPR012338">
    <property type="entry name" value="Beta-lactam/transpept-like"/>
</dbReference>
<dbReference type="Proteomes" id="UP000645217">
    <property type="component" value="Unassembled WGS sequence"/>
</dbReference>
<dbReference type="EMBL" id="BMNT01000019">
    <property type="protein sequence ID" value="GGK90457.1"/>
    <property type="molecule type" value="Genomic_DNA"/>
</dbReference>
<gene>
    <name evidence="3" type="ORF">GCM10007964_36410</name>
</gene>
<comment type="caution">
    <text evidence="3">The sequence shown here is derived from an EMBL/GenBank/DDBJ whole genome shotgun (WGS) entry which is preliminary data.</text>
</comment>
<organism evidence="3 4">
    <name type="scientific">Sphaerisporangium melleum</name>
    <dbReference type="NCBI Taxonomy" id="321316"/>
    <lineage>
        <taxon>Bacteria</taxon>
        <taxon>Bacillati</taxon>
        <taxon>Actinomycetota</taxon>
        <taxon>Actinomycetes</taxon>
        <taxon>Streptosporangiales</taxon>
        <taxon>Streptosporangiaceae</taxon>
        <taxon>Sphaerisporangium</taxon>
    </lineage>
</organism>
<reference evidence="3" key="2">
    <citation type="submission" date="2020-09" db="EMBL/GenBank/DDBJ databases">
        <authorList>
            <person name="Sun Q."/>
            <person name="Ohkuma M."/>
        </authorList>
    </citation>
    <scope>NUCLEOTIDE SEQUENCE</scope>
    <source>
        <strain evidence="3">JCM 13064</strain>
    </source>
</reference>
<feature type="compositionally biased region" description="Low complexity" evidence="1">
    <location>
        <begin position="225"/>
        <end position="278"/>
    </location>
</feature>